<gene>
    <name evidence="2" type="ORF">O0R41_15535</name>
</gene>
<keyword evidence="3" id="KW-1185">Reference proteome</keyword>
<accession>A0ABU3ZZS6</accession>
<feature type="compositionally biased region" description="Acidic residues" evidence="1">
    <location>
        <begin position="14"/>
        <end position="24"/>
    </location>
</feature>
<name>A0ABU3ZZS6_9SPHN</name>
<proteinExistence type="predicted"/>
<sequence length="46" mass="4891">MDDAHEEQDRPADNEAEADADEEQAADKDGQDSNPLAPPVNVEPGS</sequence>
<evidence type="ECO:0000256" key="1">
    <source>
        <dbReference type="SAM" id="MobiDB-lite"/>
    </source>
</evidence>
<dbReference type="Proteomes" id="UP001185984">
    <property type="component" value="Unassembled WGS sequence"/>
</dbReference>
<evidence type="ECO:0000313" key="2">
    <source>
        <dbReference type="EMBL" id="MDV5825018.1"/>
    </source>
</evidence>
<protein>
    <submittedName>
        <fullName evidence="2">Uncharacterized protein</fullName>
    </submittedName>
</protein>
<organism evidence="2 3">
    <name type="scientific">Sphingobium naphthae</name>
    <dbReference type="NCBI Taxonomy" id="1886786"/>
    <lineage>
        <taxon>Bacteria</taxon>
        <taxon>Pseudomonadati</taxon>
        <taxon>Pseudomonadota</taxon>
        <taxon>Alphaproteobacteria</taxon>
        <taxon>Sphingomonadales</taxon>
        <taxon>Sphingomonadaceae</taxon>
        <taxon>Sphingobium</taxon>
    </lineage>
</organism>
<comment type="caution">
    <text evidence="2">The sequence shown here is derived from an EMBL/GenBank/DDBJ whole genome shotgun (WGS) entry which is preliminary data.</text>
</comment>
<dbReference type="RefSeq" id="WP_317517658.1">
    <property type="nucleotide sequence ID" value="NZ_JAPTHD010000007.1"/>
</dbReference>
<feature type="region of interest" description="Disordered" evidence="1">
    <location>
        <begin position="1"/>
        <end position="46"/>
    </location>
</feature>
<evidence type="ECO:0000313" key="3">
    <source>
        <dbReference type="Proteomes" id="UP001185984"/>
    </source>
</evidence>
<dbReference type="EMBL" id="JAPTHD010000007">
    <property type="protein sequence ID" value="MDV5825018.1"/>
    <property type="molecule type" value="Genomic_DNA"/>
</dbReference>
<reference evidence="3" key="1">
    <citation type="journal article" date="2022" name="J Environ Chem Eng">
        <title>Biodegradation of petroleum oil using a constructed nonpathogenic and heavy metal-tolerant bacterial consortium isolated from marine sponges.</title>
        <authorList>
            <person name="Dechsakulwatana C."/>
            <person name="Rungsihiranrut A."/>
            <person name="Muangchinda C."/>
            <person name="Ningthoujam R."/>
            <person name="Klankeo P."/>
            <person name="Pinyakong O."/>
        </authorList>
    </citation>
    <scope>NUCLEOTIDE SEQUENCE [LARGE SCALE GENOMIC DNA]</scope>
    <source>
        <strain evidence="3">MO2-4</strain>
    </source>
</reference>